<dbReference type="CDD" id="cd00635">
    <property type="entry name" value="PLPDE_III_YBL036c_like"/>
    <property type="match status" value="1"/>
</dbReference>
<dbReference type="FunFam" id="3.20.20.10:FF:000018">
    <property type="entry name" value="Pyridoxal phosphate homeostasis protein"/>
    <property type="match status" value="1"/>
</dbReference>
<evidence type="ECO:0000256" key="1">
    <source>
        <dbReference type="ARBA" id="ARBA00022898"/>
    </source>
</evidence>
<gene>
    <name evidence="6" type="ORF">CH360_06935</name>
    <name evidence="7" type="ORF">CH373_12035</name>
</gene>
<comment type="function">
    <text evidence="2">Pyridoxal 5'-phosphate (PLP)-binding protein, which is involved in PLP homeostasis.</text>
</comment>
<dbReference type="PANTHER" id="PTHR10146">
    <property type="entry name" value="PROLINE SYNTHETASE CO-TRANSCRIBED BACTERIAL HOMOLOG PROTEIN"/>
    <property type="match status" value="1"/>
</dbReference>
<dbReference type="HAMAP" id="MF_02087">
    <property type="entry name" value="PLP_homeostasis"/>
    <property type="match status" value="1"/>
</dbReference>
<dbReference type="Gene3D" id="3.20.20.10">
    <property type="entry name" value="Alanine racemase"/>
    <property type="match status" value="1"/>
</dbReference>
<dbReference type="RefSeq" id="WP_100713287.1">
    <property type="nucleotide sequence ID" value="NZ_NPDY01000004.1"/>
</dbReference>
<dbReference type="AlphaFoldDB" id="A0A2M9ZLD9"/>
<accession>A0A2M9ZLD9</accession>
<comment type="cofactor">
    <cofactor evidence="3">
        <name>pyridoxal 5'-phosphate</name>
        <dbReference type="ChEBI" id="CHEBI:597326"/>
    </cofactor>
</comment>
<dbReference type="GO" id="GO:0030170">
    <property type="term" value="F:pyridoxal phosphate binding"/>
    <property type="evidence" value="ECO:0007669"/>
    <property type="project" value="UniProtKB-UniRule"/>
</dbReference>
<evidence type="ECO:0000256" key="4">
    <source>
        <dbReference type="RuleBase" id="RU004514"/>
    </source>
</evidence>
<dbReference type="InterPro" id="IPR011078">
    <property type="entry name" value="PyrdxlP_homeostasis"/>
</dbReference>
<dbReference type="InterPro" id="IPR001608">
    <property type="entry name" value="Ala_racemase_N"/>
</dbReference>
<dbReference type="NCBIfam" id="TIGR00044">
    <property type="entry name" value="YggS family pyridoxal phosphate-dependent enzyme"/>
    <property type="match status" value="1"/>
</dbReference>
<keyword evidence="1 2" id="KW-0663">Pyridoxal phosphate</keyword>
<evidence type="ECO:0000313" key="7">
    <source>
        <dbReference type="EMBL" id="PJZ72791.1"/>
    </source>
</evidence>
<feature type="modified residue" description="N6-(pyridoxal phosphate)lysine" evidence="2 3">
    <location>
        <position position="30"/>
    </location>
</feature>
<dbReference type="InterPro" id="IPR029066">
    <property type="entry name" value="PLP-binding_barrel"/>
</dbReference>
<keyword evidence="8" id="KW-1185">Reference proteome</keyword>
<dbReference type="EMBL" id="NPDZ01000007">
    <property type="protein sequence ID" value="PJZ72791.1"/>
    <property type="molecule type" value="Genomic_DNA"/>
</dbReference>
<protein>
    <recommendedName>
        <fullName evidence="2">Pyridoxal phosphate homeostasis protein</fullName>
        <shortName evidence="2">PLP homeostasis protein</shortName>
    </recommendedName>
</protein>
<evidence type="ECO:0000256" key="3">
    <source>
        <dbReference type="PIRSR" id="PIRSR004848-1"/>
    </source>
</evidence>
<dbReference type="SUPFAM" id="SSF51419">
    <property type="entry name" value="PLP-binding barrel"/>
    <property type="match status" value="1"/>
</dbReference>
<sequence length="221" mass="24885">MAIKENYEKIKSEVEALRPDHPPRIISVSKYQPLEKVEEALAAGIVHFGENRIVEGFEKFHGIGRASIDFVLHHIGPVQTGTIRKYNGLYSYAHGVGSASVLDELKKRLDKDRWKMKVFLQVNLTDEDSKSGFSREEIKSLLRRASSISTEYCTLEGLMTMGPSSGDPVLTRKVFKELHSLRMEYAPNAKLSMGMSGDYRIAVEEGSDYLRIGTSIFGERK</sequence>
<evidence type="ECO:0000259" key="5">
    <source>
        <dbReference type="Pfam" id="PF01168"/>
    </source>
</evidence>
<name>A0A2M9ZLD9_9LEPT</name>
<dbReference type="Proteomes" id="UP000231962">
    <property type="component" value="Unassembled WGS sequence"/>
</dbReference>
<dbReference type="PANTHER" id="PTHR10146:SF14">
    <property type="entry name" value="PYRIDOXAL PHOSPHATE HOMEOSTASIS PROTEIN"/>
    <property type="match status" value="1"/>
</dbReference>
<comment type="similarity">
    <text evidence="2 4">Belongs to the pyridoxal phosphate-binding protein YggS/PROSC family.</text>
</comment>
<feature type="domain" description="Alanine racemase N-terminal" evidence="5">
    <location>
        <begin position="2"/>
        <end position="220"/>
    </location>
</feature>
<comment type="caution">
    <text evidence="7">The sequence shown here is derived from an EMBL/GenBank/DDBJ whole genome shotgun (WGS) entry which is preliminary data.</text>
</comment>
<dbReference type="OrthoDB" id="9804072at2"/>
<dbReference type="EMBL" id="NPDY01000004">
    <property type="protein sequence ID" value="PJZ70325.1"/>
    <property type="molecule type" value="Genomic_DNA"/>
</dbReference>
<dbReference type="Proteomes" id="UP000231990">
    <property type="component" value="Unassembled WGS sequence"/>
</dbReference>
<evidence type="ECO:0000313" key="8">
    <source>
        <dbReference type="Proteomes" id="UP000231962"/>
    </source>
</evidence>
<dbReference type="PIRSF" id="PIRSF004848">
    <property type="entry name" value="YBL036c_PLPDEIII"/>
    <property type="match status" value="1"/>
</dbReference>
<evidence type="ECO:0000256" key="2">
    <source>
        <dbReference type="HAMAP-Rule" id="MF_02087"/>
    </source>
</evidence>
<evidence type="ECO:0000313" key="9">
    <source>
        <dbReference type="Proteomes" id="UP000231990"/>
    </source>
</evidence>
<dbReference type="Pfam" id="PF01168">
    <property type="entry name" value="Ala_racemase_N"/>
    <property type="match status" value="1"/>
</dbReference>
<proteinExistence type="inferred from homology"/>
<organism evidence="7 9">
    <name type="scientific">Leptospira perolatii</name>
    <dbReference type="NCBI Taxonomy" id="2023191"/>
    <lineage>
        <taxon>Bacteria</taxon>
        <taxon>Pseudomonadati</taxon>
        <taxon>Spirochaetota</taxon>
        <taxon>Spirochaetia</taxon>
        <taxon>Leptospirales</taxon>
        <taxon>Leptospiraceae</taxon>
        <taxon>Leptospira</taxon>
    </lineage>
</organism>
<reference evidence="8 9" key="1">
    <citation type="submission" date="2017-07" db="EMBL/GenBank/DDBJ databases">
        <title>Leptospira spp. isolated from tropical soils.</title>
        <authorList>
            <person name="Thibeaux R."/>
            <person name="Iraola G."/>
            <person name="Ferres I."/>
            <person name="Bierque E."/>
            <person name="Girault D."/>
            <person name="Soupe-Gilbert M.-E."/>
            <person name="Picardeau M."/>
            <person name="Goarant C."/>
        </authorList>
    </citation>
    <scope>NUCLEOTIDE SEQUENCE [LARGE SCALE GENOMIC DNA]</scope>
    <source>
        <strain evidence="7 9">FH1-B-B1</strain>
        <strain evidence="6 8">FH1-B-C1</strain>
    </source>
</reference>
<evidence type="ECO:0000313" key="6">
    <source>
        <dbReference type="EMBL" id="PJZ70325.1"/>
    </source>
</evidence>